<evidence type="ECO:0000313" key="1">
    <source>
        <dbReference type="EMBL" id="AZI41088.1"/>
    </source>
</evidence>
<keyword evidence="1" id="KW-0255">Endonuclease</keyword>
<dbReference type="GO" id="GO:0009307">
    <property type="term" value="P:DNA restriction-modification system"/>
    <property type="evidence" value="ECO:0007669"/>
    <property type="project" value="InterPro"/>
</dbReference>
<accession>A0A3G8Y6W7</accession>
<proteinExistence type="predicted"/>
<dbReference type="REBASE" id="283365">
    <property type="entry name" value="Csp5649ORF14510P"/>
</dbReference>
<keyword evidence="2" id="KW-1185">Reference proteome</keyword>
<name>A0A3G8Y6W7_9FLAO</name>
<dbReference type="Proteomes" id="UP000281810">
    <property type="component" value="Chromosome"/>
</dbReference>
<evidence type="ECO:0000313" key="2">
    <source>
        <dbReference type="Proteomes" id="UP000281810"/>
    </source>
</evidence>
<protein>
    <submittedName>
        <fullName evidence="1">NgoPII family restriction endonuclease</fullName>
    </submittedName>
</protein>
<keyword evidence="1" id="KW-0540">Nuclease</keyword>
<reference evidence="2" key="1">
    <citation type="submission" date="2018-11" db="EMBL/GenBank/DDBJ databases">
        <title>Proposal to divide the Flavobacteriaceae and reorganize its genera based on Amino Acid Identity values calculated from whole genome sequences.</title>
        <authorList>
            <person name="Nicholson A.C."/>
            <person name="Gulvik C.A."/>
            <person name="Whitney A.M."/>
            <person name="Humrighouse B.W."/>
            <person name="Bell M."/>
            <person name="Holmes B."/>
            <person name="Steigerwalt A.B."/>
            <person name="Villarma A."/>
            <person name="Sheth M."/>
            <person name="Batra D."/>
            <person name="Pryor J."/>
            <person name="Bernardet J.-F."/>
            <person name="Hugo C."/>
            <person name="Kampfer P."/>
            <person name="Newman J.D."/>
            <person name="McQuiston J.R."/>
        </authorList>
    </citation>
    <scope>NUCLEOTIDE SEQUENCE [LARGE SCALE GENOMIC DNA]</scope>
    <source>
        <strain evidence="2">F5649</strain>
    </source>
</reference>
<dbReference type="GO" id="GO:0009036">
    <property type="term" value="F:type II site-specific deoxyribonuclease activity"/>
    <property type="evidence" value="ECO:0007669"/>
    <property type="project" value="InterPro"/>
</dbReference>
<dbReference type="Pfam" id="PF09521">
    <property type="entry name" value="RE_NgoPII"/>
    <property type="match status" value="1"/>
</dbReference>
<dbReference type="AlphaFoldDB" id="A0A3G8Y6W7"/>
<dbReference type="GO" id="GO:0003677">
    <property type="term" value="F:DNA binding"/>
    <property type="evidence" value="ECO:0007669"/>
    <property type="project" value="InterPro"/>
</dbReference>
<dbReference type="InterPro" id="IPR019046">
    <property type="entry name" value="Restrct_endonuc_II_NgoPII"/>
</dbReference>
<dbReference type="OrthoDB" id="8610000at2"/>
<organism evidence="1 2">
    <name type="scientific">Epilithonimonas vandammei</name>
    <dbReference type="NCBI Taxonomy" id="2487072"/>
    <lineage>
        <taxon>Bacteria</taxon>
        <taxon>Pseudomonadati</taxon>
        <taxon>Bacteroidota</taxon>
        <taxon>Flavobacteriia</taxon>
        <taxon>Flavobacteriales</taxon>
        <taxon>Weeksellaceae</taxon>
        <taxon>Chryseobacterium group</taxon>
        <taxon>Epilithonimonas</taxon>
    </lineage>
</organism>
<gene>
    <name evidence="1" type="ORF">EIB74_14505</name>
</gene>
<dbReference type="EMBL" id="CP034161">
    <property type="protein sequence ID" value="AZI41088.1"/>
    <property type="molecule type" value="Genomic_DNA"/>
</dbReference>
<sequence>MTNILEAIINISKLENLNIEEVILGNNRAVNMGEGLESFVKNAFSNAFGIDDKNEKNKIYSEYFSYEGSKRTPPDLMLKDGDALEVKKTETLSTELQLNSSHPKAKLFYNSTLINAHCRNCEEWEIKDFIYVIGHLPKSNYLSSLWFIHGEIYAADESVYIDLKNSVSELLESSDDLSFSPTNEIGRINAVDPLKITNLRVRGMWLLQPPYKAFDYVHEYDKTAKFQTITILSTEKYLSYPIASRTKIEEDENIKIKDIKVNNPNNPVDLIDAKLITFKLNE</sequence>
<dbReference type="RefSeq" id="WP_124803918.1">
    <property type="nucleotide sequence ID" value="NZ_CP034161.1"/>
</dbReference>
<keyword evidence="1" id="KW-0378">Hydrolase</keyword>